<evidence type="ECO:0000313" key="6">
    <source>
        <dbReference type="Proteomes" id="UP000619512"/>
    </source>
</evidence>
<keyword evidence="5" id="KW-1185">Reference proteome</keyword>
<dbReference type="OrthoDB" id="5298045at2"/>
<evidence type="ECO:0000313" key="3">
    <source>
        <dbReference type="EMBL" id="GGY72329.1"/>
    </source>
</evidence>
<evidence type="ECO:0000259" key="2">
    <source>
        <dbReference type="PROSITE" id="PS50851"/>
    </source>
</evidence>
<dbReference type="EMBL" id="BMWW01000001">
    <property type="protein sequence ID" value="GGY72329.1"/>
    <property type="molecule type" value="Genomic_DNA"/>
</dbReference>
<sequence>MTGDADETLAGGADLPDHADDSDSDGGEAGGERRSRLRQYQVQLLERMQAAQGEAVAVGRELGVLIGQRHYLLDLTQVGEIVSHQAIATVPLTCDWYLGLANIRGNLTGIVDLARYRDEAATPPGPEARIVTFAPALGLPCALLVARVLGLRKLADMTEVPMDSAAPGWQAQSFTDSAGQAWQRLDLALLVREPRFLHVGR</sequence>
<dbReference type="SUPFAM" id="SSF50341">
    <property type="entry name" value="CheW-like"/>
    <property type="match status" value="1"/>
</dbReference>
<dbReference type="Gene3D" id="2.40.50.180">
    <property type="entry name" value="CheA-289, Domain 4"/>
    <property type="match status" value="1"/>
</dbReference>
<dbReference type="AlphaFoldDB" id="A0A4P7BF73"/>
<dbReference type="Pfam" id="PF01584">
    <property type="entry name" value="CheW"/>
    <property type="match status" value="1"/>
</dbReference>
<reference evidence="3" key="3">
    <citation type="submission" date="2022-12" db="EMBL/GenBank/DDBJ databases">
        <authorList>
            <person name="Sun Q."/>
            <person name="Kim S."/>
        </authorList>
    </citation>
    <scope>NUCLEOTIDE SEQUENCE</scope>
    <source>
        <strain evidence="3">KCTC 12344</strain>
    </source>
</reference>
<name>A0A4P7BF73_9BURK</name>
<accession>A0A4P7BF73</accession>
<organism evidence="3 6">
    <name type="scientific">Pseudoduganella plicata</name>
    <dbReference type="NCBI Taxonomy" id="321984"/>
    <lineage>
        <taxon>Bacteria</taxon>
        <taxon>Pseudomonadati</taxon>
        <taxon>Pseudomonadota</taxon>
        <taxon>Betaproteobacteria</taxon>
        <taxon>Burkholderiales</taxon>
        <taxon>Oxalobacteraceae</taxon>
        <taxon>Telluria group</taxon>
        <taxon>Pseudoduganella</taxon>
    </lineage>
</organism>
<feature type="domain" description="CheW-like" evidence="2">
    <location>
        <begin position="58"/>
        <end position="196"/>
    </location>
</feature>
<dbReference type="Proteomes" id="UP000619512">
    <property type="component" value="Unassembled WGS sequence"/>
</dbReference>
<feature type="region of interest" description="Disordered" evidence="1">
    <location>
        <begin position="1"/>
        <end position="34"/>
    </location>
</feature>
<reference evidence="3" key="1">
    <citation type="journal article" date="2014" name="Int. J. Syst. Evol. Microbiol.">
        <title>Complete genome sequence of Corynebacterium casei LMG S-19264T (=DSM 44701T), isolated from a smear-ripened cheese.</title>
        <authorList>
            <consortium name="US DOE Joint Genome Institute (JGI-PGF)"/>
            <person name="Walter F."/>
            <person name="Albersmeier A."/>
            <person name="Kalinowski J."/>
            <person name="Ruckert C."/>
        </authorList>
    </citation>
    <scope>NUCLEOTIDE SEQUENCE</scope>
    <source>
        <strain evidence="3">KCTC 12344</strain>
    </source>
</reference>
<evidence type="ECO:0000256" key="1">
    <source>
        <dbReference type="SAM" id="MobiDB-lite"/>
    </source>
</evidence>
<dbReference type="RefSeq" id="WP_134385115.1">
    <property type="nucleotide sequence ID" value="NZ_BMWW01000001.1"/>
</dbReference>
<protein>
    <submittedName>
        <fullName evidence="4">Chemotaxis protein CheW</fullName>
    </submittedName>
</protein>
<dbReference type="EMBL" id="CP038026">
    <property type="protein sequence ID" value="QBQ36833.1"/>
    <property type="molecule type" value="Genomic_DNA"/>
</dbReference>
<gene>
    <name evidence="4" type="ORF">E1742_12140</name>
    <name evidence="3" type="ORF">GCM10007388_00420</name>
</gene>
<dbReference type="InterPro" id="IPR002545">
    <property type="entry name" value="CheW-lke_dom"/>
</dbReference>
<dbReference type="InterPro" id="IPR036061">
    <property type="entry name" value="CheW-like_dom_sf"/>
</dbReference>
<evidence type="ECO:0000313" key="5">
    <source>
        <dbReference type="Proteomes" id="UP000294359"/>
    </source>
</evidence>
<dbReference type="Proteomes" id="UP000294359">
    <property type="component" value="Chromosome"/>
</dbReference>
<dbReference type="GO" id="GO:0006935">
    <property type="term" value="P:chemotaxis"/>
    <property type="evidence" value="ECO:0007669"/>
    <property type="project" value="InterPro"/>
</dbReference>
<dbReference type="GO" id="GO:0007165">
    <property type="term" value="P:signal transduction"/>
    <property type="evidence" value="ECO:0007669"/>
    <property type="project" value="InterPro"/>
</dbReference>
<dbReference type="PROSITE" id="PS50851">
    <property type="entry name" value="CHEW"/>
    <property type="match status" value="1"/>
</dbReference>
<proteinExistence type="predicted"/>
<evidence type="ECO:0000313" key="4">
    <source>
        <dbReference type="EMBL" id="QBQ36833.1"/>
    </source>
</evidence>
<dbReference type="Gene3D" id="2.30.30.40">
    <property type="entry name" value="SH3 Domains"/>
    <property type="match status" value="1"/>
</dbReference>
<reference evidence="4 5" key="2">
    <citation type="submission" date="2019-03" db="EMBL/GenBank/DDBJ databases">
        <title>Draft Genome Sequences of Six Type Strains of the Genus Massilia.</title>
        <authorList>
            <person name="Miess H."/>
            <person name="Frediansyhah A."/>
            <person name="Gross H."/>
        </authorList>
    </citation>
    <scope>NUCLEOTIDE SEQUENCE [LARGE SCALE GENOMIC DNA]</scope>
    <source>
        <strain evidence="4 5">DSM 17505</strain>
    </source>
</reference>